<keyword evidence="3" id="KW-0133">Cell shape</keyword>
<dbReference type="Proteomes" id="UP000176339">
    <property type="component" value="Unassembled WGS sequence"/>
</dbReference>
<evidence type="ECO:0000256" key="6">
    <source>
        <dbReference type="ARBA" id="ARBA00023316"/>
    </source>
</evidence>
<evidence type="ECO:0000256" key="3">
    <source>
        <dbReference type="ARBA" id="ARBA00022960"/>
    </source>
</evidence>
<feature type="domain" description="N-acetyltransferase" evidence="7">
    <location>
        <begin position="169"/>
        <end position="326"/>
    </location>
</feature>
<gene>
    <name evidence="8" type="ORF">A2846_03555</name>
</gene>
<dbReference type="GO" id="GO:0016747">
    <property type="term" value="F:acyltransferase activity, transferring groups other than amino-acyl groups"/>
    <property type="evidence" value="ECO:0007669"/>
    <property type="project" value="InterPro"/>
</dbReference>
<dbReference type="GO" id="GO:0009252">
    <property type="term" value="P:peptidoglycan biosynthetic process"/>
    <property type="evidence" value="ECO:0007669"/>
    <property type="project" value="UniProtKB-KW"/>
</dbReference>
<dbReference type="PANTHER" id="PTHR36174:SF1">
    <property type="entry name" value="LIPID II:GLYCINE GLYCYLTRANSFERASE"/>
    <property type="match status" value="1"/>
</dbReference>
<evidence type="ECO:0000256" key="2">
    <source>
        <dbReference type="ARBA" id="ARBA00022679"/>
    </source>
</evidence>
<dbReference type="InterPro" id="IPR000182">
    <property type="entry name" value="GNAT_dom"/>
</dbReference>
<dbReference type="InterPro" id="IPR050644">
    <property type="entry name" value="PG_Glycine_Bridge_Synth"/>
</dbReference>
<comment type="caution">
    <text evidence="8">The sequence shown here is derived from an EMBL/GenBank/DDBJ whole genome shotgun (WGS) entry which is preliminary data.</text>
</comment>
<protein>
    <recommendedName>
        <fullName evidence="7">N-acetyltransferase domain-containing protein</fullName>
    </recommendedName>
</protein>
<evidence type="ECO:0000259" key="7">
    <source>
        <dbReference type="PROSITE" id="PS51186"/>
    </source>
</evidence>
<accession>A0A1F5P3R0</accession>
<evidence type="ECO:0000256" key="1">
    <source>
        <dbReference type="ARBA" id="ARBA00009943"/>
    </source>
</evidence>
<proteinExistence type="inferred from homology"/>
<name>A0A1F5P3R0_9BACT</name>
<dbReference type="PROSITE" id="PS51191">
    <property type="entry name" value="FEMABX"/>
    <property type="match status" value="1"/>
</dbReference>
<dbReference type="InterPro" id="IPR003447">
    <property type="entry name" value="FEMABX"/>
</dbReference>
<evidence type="ECO:0000256" key="4">
    <source>
        <dbReference type="ARBA" id="ARBA00022984"/>
    </source>
</evidence>
<evidence type="ECO:0000256" key="5">
    <source>
        <dbReference type="ARBA" id="ARBA00023315"/>
    </source>
</evidence>
<evidence type="ECO:0000313" key="9">
    <source>
        <dbReference type="Proteomes" id="UP000176339"/>
    </source>
</evidence>
<dbReference type="GO" id="GO:0008360">
    <property type="term" value="P:regulation of cell shape"/>
    <property type="evidence" value="ECO:0007669"/>
    <property type="project" value="UniProtKB-KW"/>
</dbReference>
<dbReference type="EMBL" id="MFEN01000009">
    <property type="protein sequence ID" value="OGE84492.1"/>
    <property type="molecule type" value="Genomic_DNA"/>
</dbReference>
<dbReference type="SUPFAM" id="SSF55729">
    <property type="entry name" value="Acyl-CoA N-acyltransferases (Nat)"/>
    <property type="match status" value="2"/>
</dbReference>
<reference evidence="8 9" key="1">
    <citation type="journal article" date="2016" name="Nat. Commun.">
        <title>Thousands of microbial genomes shed light on interconnected biogeochemical processes in an aquifer system.</title>
        <authorList>
            <person name="Anantharaman K."/>
            <person name="Brown C.T."/>
            <person name="Hug L.A."/>
            <person name="Sharon I."/>
            <person name="Castelle C.J."/>
            <person name="Probst A.J."/>
            <person name="Thomas B.C."/>
            <person name="Singh A."/>
            <person name="Wilkins M.J."/>
            <person name="Karaoz U."/>
            <person name="Brodie E.L."/>
            <person name="Williams K.H."/>
            <person name="Hubbard S.S."/>
            <person name="Banfield J.F."/>
        </authorList>
    </citation>
    <scope>NUCLEOTIDE SEQUENCE [LARGE SCALE GENOMIC DNA]</scope>
</reference>
<dbReference type="Gene3D" id="3.40.630.30">
    <property type="match status" value="2"/>
</dbReference>
<keyword evidence="2" id="KW-0808">Transferase</keyword>
<dbReference type="AlphaFoldDB" id="A0A1F5P3R0"/>
<organism evidence="8 9">
    <name type="scientific">Candidatus Doudnabacteria bacterium RIFCSPHIGHO2_01_FULL_49_9</name>
    <dbReference type="NCBI Taxonomy" id="1817827"/>
    <lineage>
        <taxon>Bacteria</taxon>
        <taxon>Candidatus Doudnaibacteriota</taxon>
    </lineage>
</organism>
<dbReference type="GO" id="GO:0071555">
    <property type="term" value="P:cell wall organization"/>
    <property type="evidence" value="ECO:0007669"/>
    <property type="project" value="UniProtKB-KW"/>
</dbReference>
<evidence type="ECO:0000313" key="8">
    <source>
        <dbReference type="EMBL" id="OGE84492.1"/>
    </source>
</evidence>
<keyword evidence="5" id="KW-0012">Acyltransferase</keyword>
<dbReference type="PROSITE" id="PS51186">
    <property type="entry name" value="GNAT"/>
    <property type="match status" value="1"/>
</dbReference>
<dbReference type="GO" id="GO:0016755">
    <property type="term" value="F:aminoacyltransferase activity"/>
    <property type="evidence" value="ECO:0007669"/>
    <property type="project" value="InterPro"/>
</dbReference>
<dbReference type="InterPro" id="IPR016181">
    <property type="entry name" value="Acyl_CoA_acyltransferase"/>
</dbReference>
<dbReference type="PANTHER" id="PTHR36174">
    <property type="entry name" value="LIPID II:GLYCINE GLYCYLTRANSFERASE"/>
    <property type="match status" value="1"/>
</dbReference>
<comment type="similarity">
    <text evidence="1">Belongs to the FemABX family.</text>
</comment>
<keyword evidence="6" id="KW-0961">Cell wall biogenesis/degradation</keyword>
<sequence>MSVEIKPIEDRKIWNVFLEDNPTHSFLQSWNWADFNASMGHKVFRLGIYEESVLAGVCLVLKIEARRGSFLFVPHGPILNNFKLETLISYLKALAEKERCSFIRISPILEKTPATEDLFRKLGFRKAPIHMHAELLWLLDISRSEEEILKGMRKTTRYSINRAAADGVTIEKSIDPSDLVKFNKLYEATVTRQHFVPFSPDYIKKEFSAFSPDRISIFFAKYQGEVVSSAIIVYENHEAFYHHGASSQKFQKVTPTHLLQWEIIRDAKARGCKFYNFWGIAPDNRPKHPMAGLSLFKKGFGGFLEELMPAQDLIISPKYWLNFLVEKIRKIRRRL</sequence>
<keyword evidence="4" id="KW-0573">Peptidoglycan synthesis</keyword>
<dbReference type="Pfam" id="PF02388">
    <property type="entry name" value="FemAB"/>
    <property type="match status" value="3"/>
</dbReference>